<dbReference type="Pfam" id="PF01408">
    <property type="entry name" value="GFO_IDH_MocA"/>
    <property type="match status" value="1"/>
</dbReference>
<dbReference type="InterPro" id="IPR006311">
    <property type="entry name" value="TAT_signal"/>
</dbReference>
<dbReference type="PANTHER" id="PTHR43818">
    <property type="entry name" value="BCDNA.GH03377"/>
    <property type="match status" value="1"/>
</dbReference>
<dbReference type="EMBL" id="JACHGY010000001">
    <property type="protein sequence ID" value="MBB6429131.1"/>
    <property type="molecule type" value="Genomic_DNA"/>
</dbReference>
<dbReference type="InterPro" id="IPR000683">
    <property type="entry name" value="Gfo/Idh/MocA-like_OxRdtase_N"/>
</dbReference>
<name>A0A7X0H4I0_9BACT</name>
<protein>
    <submittedName>
        <fullName evidence="3">Putative dehydrogenase</fullName>
    </submittedName>
</protein>
<dbReference type="AlphaFoldDB" id="A0A7X0H4I0"/>
<evidence type="ECO:0000313" key="4">
    <source>
        <dbReference type="Proteomes" id="UP000541810"/>
    </source>
</evidence>
<dbReference type="PROSITE" id="PS51318">
    <property type="entry name" value="TAT"/>
    <property type="match status" value="1"/>
</dbReference>
<comment type="caution">
    <text evidence="3">The sequence shown here is derived from an EMBL/GenBank/DDBJ whole genome shotgun (WGS) entry which is preliminary data.</text>
</comment>
<accession>A0A7X0H4I0</accession>
<feature type="signal peptide" evidence="1">
    <location>
        <begin position="1"/>
        <end position="31"/>
    </location>
</feature>
<dbReference type="SUPFAM" id="SSF55347">
    <property type="entry name" value="Glyceraldehyde-3-phosphate dehydrogenase-like, C-terminal domain"/>
    <property type="match status" value="1"/>
</dbReference>
<dbReference type="Proteomes" id="UP000541810">
    <property type="component" value="Unassembled WGS sequence"/>
</dbReference>
<dbReference type="InterPro" id="IPR050463">
    <property type="entry name" value="Gfo/Idh/MocA_oxidrdct_glycsds"/>
</dbReference>
<feature type="domain" description="Gfo/Idh/MocA-like oxidoreductase N-terminal" evidence="2">
    <location>
        <begin position="41"/>
        <end position="157"/>
    </location>
</feature>
<dbReference type="PANTHER" id="PTHR43818:SF10">
    <property type="entry name" value="NADH-DEPENDENT DEHYDROGENASE-RELATED"/>
    <property type="match status" value="1"/>
</dbReference>
<dbReference type="RefSeq" id="WP_221435382.1">
    <property type="nucleotide sequence ID" value="NZ_JACHGY010000001.1"/>
</dbReference>
<keyword evidence="4" id="KW-1185">Reference proteome</keyword>
<sequence>MMPKAMNRRKFLKASAASAVGAGLAPNIAMGQSTQSANDKLNIAMIGAGNIAGMAYGPCSTENLVAIADVDEKMMFQKVDEAPQIKKAKKFKDFRVMLDKMGKHIDAVCINTPDHTHFVATIAAMERGIHVITQKPLTHNIWEAQTLQKAKHKYNVVTNMAVQGHTYPGIRQMREWVEADVFGQITEIHSWRKGPPWRPDDGESNYWRKPSEFPPPATPKPSSLDWDLWKGPVVTDLPYSRFYHPSGWRGHYAFGNGLIGDWMVHIADGPVWILDLYDPVAVELEWIEGGNKWIAPDASRVRWDFERRGDKKPCTFYWHHGPDVDKLTPKPENWSWGDHLPDHGTLYFGDKQIGYTDERSNKPRLASREDTRDFKRSGYPDEKYPRVEGGPYKEWIRAIKQLGPEPGANFDYATPFTVTALLGALVTRFGGRIEWDPVKGITNRPELNTYIKPEVVPGWEYGNELWT</sequence>
<dbReference type="Gene3D" id="3.40.50.720">
    <property type="entry name" value="NAD(P)-binding Rossmann-like Domain"/>
    <property type="match status" value="1"/>
</dbReference>
<gene>
    <name evidence="3" type="ORF">HNQ40_000937</name>
</gene>
<evidence type="ECO:0000259" key="2">
    <source>
        <dbReference type="Pfam" id="PF01408"/>
    </source>
</evidence>
<organism evidence="3 4">
    <name type="scientific">Algisphaera agarilytica</name>
    <dbReference type="NCBI Taxonomy" id="1385975"/>
    <lineage>
        <taxon>Bacteria</taxon>
        <taxon>Pseudomonadati</taxon>
        <taxon>Planctomycetota</taxon>
        <taxon>Phycisphaerae</taxon>
        <taxon>Phycisphaerales</taxon>
        <taxon>Phycisphaeraceae</taxon>
        <taxon>Algisphaera</taxon>
    </lineage>
</organism>
<dbReference type="GO" id="GO:0000166">
    <property type="term" value="F:nucleotide binding"/>
    <property type="evidence" value="ECO:0007669"/>
    <property type="project" value="InterPro"/>
</dbReference>
<dbReference type="InterPro" id="IPR019546">
    <property type="entry name" value="TAT_signal_bac_arc"/>
</dbReference>
<dbReference type="SUPFAM" id="SSF51735">
    <property type="entry name" value="NAD(P)-binding Rossmann-fold domains"/>
    <property type="match status" value="1"/>
</dbReference>
<keyword evidence="1" id="KW-0732">Signal</keyword>
<proteinExistence type="predicted"/>
<feature type="chain" id="PRO_5031094727" evidence="1">
    <location>
        <begin position="32"/>
        <end position="467"/>
    </location>
</feature>
<evidence type="ECO:0000256" key="1">
    <source>
        <dbReference type="SAM" id="SignalP"/>
    </source>
</evidence>
<evidence type="ECO:0000313" key="3">
    <source>
        <dbReference type="EMBL" id="MBB6429131.1"/>
    </source>
</evidence>
<reference evidence="3 4" key="1">
    <citation type="submission" date="2020-08" db="EMBL/GenBank/DDBJ databases">
        <title>Genomic Encyclopedia of Type Strains, Phase IV (KMG-IV): sequencing the most valuable type-strain genomes for metagenomic binning, comparative biology and taxonomic classification.</title>
        <authorList>
            <person name="Goeker M."/>
        </authorList>
    </citation>
    <scope>NUCLEOTIDE SEQUENCE [LARGE SCALE GENOMIC DNA]</scope>
    <source>
        <strain evidence="3 4">DSM 103725</strain>
    </source>
</reference>
<dbReference type="InterPro" id="IPR036291">
    <property type="entry name" value="NAD(P)-bd_dom_sf"/>
</dbReference>
<dbReference type="NCBIfam" id="TIGR01409">
    <property type="entry name" value="TAT_signal_seq"/>
    <property type="match status" value="1"/>
</dbReference>